<dbReference type="CDD" id="cd03784">
    <property type="entry name" value="GT1_Gtf-like"/>
    <property type="match status" value="1"/>
</dbReference>
<evidence type="ECO:0000256" key="1">
    <source>
        <dbReference type="ARBA" id="ARBA00009995"/>
    </source>
</evidence>
<protein>
    <submittedName>
        <fullName evidence="5">Glycosyltransferase, MGT family</fullName>
    </submittedName>
</protein>
<evidence type="ECO:0000259" key="4">
    <source>
        <dbReference type="Pfam" id="PF06722"/>
    </source>
</evidence>
<accession>A0A315ZV96</accession>
<keyword evidence="6" id="KW-1185">Reference proteome</keyword>
<organism evidence="5 6">
    <name type="scientific">Faecalicatena contorta</name>
    <dbReference type="NCBI Taxonomy" id="39482"/>
    <lineage>
        <taxon>Bacteria</taxon>
        <taxon>Bacillati</taxon>
        <taxon>Bacillota</taxon>
        <taxon>Clostridia</taxon>
        <taxon>Lachnospirales</taxon>
        <taxon>Lachnospiraceae</taxon>
        <taxon>Faecalicatena</taxon>
    </lineage>
</organism>
<proteinExistence type="inferred from homology"/>
<dbReference type="InterPro" id="IPR035595">
    <property type="entry name" value="UDP_glycos_trans_CS"/>
</dbReference>
<evidence type="ECO:0000256" key="2">
    <source>
        <dbReference type="ARBA" id="ARBA00022676"/>
    </source>
</evidence>
<name>A0A315ZV96_9FIRM</name>
<dbReference type="OrthoDB" id="6620093at2"/>
<dbReference type="Pfam" id="PF06722">
    <property type="entry name" value="EryCIII-like_C"/>
    <property type="match status" value="1"/>
</dbReference>
<dbReference type="EMBL" id="UHJJ01000009">
    <property type="protein sequence ID" value="SUQ14960.1"/>
    <property type="molecule type" value="Genomic_DNA"/>
</dbReference>
<dbReference type="SUPFAM" id="SSF53756">
    <property type="entry name" value="UDP-Glycosyltransferase/glycogen phosphorylase"/>
    <property type="match status" value="1"/>
</dbReference>
<dbReference type="PANTHER" id="PTHR48043:SF145">
    <property type="entry name" value="FI06409P-RELATED"/>
    <property type="match status" value="1"/>
</dbReference>
<dbReference type="Proteomes" id="UP000254051">
    <property type="component" value="Unassembled WGS sequence"/>
</dbReference>
<feature type="domain" description="Erythromycin biosynthesis protein CIII-like C-terminal" evidence="4">
    <location>
        <begin position="261"/>
        <end position="383"/>
    </location>
</feature>
<dbReference type="InterPro" id="IPR010610">
    <property type="entry name" value="EryCIII-like_C"/>
</dbReference>
<evidence type="ECO:0000256" key="3">
    <source>
        <dbReference type="ARBA" id="ARBA00022679"/>
    </source>
</evidence>
<keyword evidence="3 5" id="KW-0808">Transferase</keyword>
<dbReference type="InterPro" id="IPR050271">
    <property type="entry name" value="UDP-glycosyltransferase"/>
</dbReference>
<dbReference type="InterPro" id="IPR006326">
    <property type="entry name" value="UDPGT_MGT-like"/>
</dbReference>
<gene>
    <name evidence="5" type="ORF">SAMN05216529_1099</name>
</gene>
<reference evidence="6" key="1">
    <citation type="submission" date="2017-07" db="EMBL/GenBank/DDBJ databases">
        <authorList>
            <person name="Varghese N."/>
            <person name="Submissions S."/>
        </authorList>
    </citation>
    <scope>NUCLEOTIDE SEQUENCE [LARGE SCALE GENOMIC DNA]</scope>
    <source>
        <strain evidence="6">NLAE-zl-C134</strain>
    </source>
</reference>
<dbReference type="RefSeq" id="WP_109712341.1">
    <property type="nucleotide sequence ID" value="NZ_QGDS01000009.1"/>
</dbReference>
<dbReference type="GO" id="GO:0008194">
    <property type="term" value="F:UDP-glycosyltransferase activity"/>
    <property type="evidence" value="ECO:0007669"/>
    <property type="project" value="InterPro"/>
</dbReference>
<dbReference type="NCBIfam" id="TIGR01426">
    <property type="entry name" value="MGT"/>
    <property type="match status" value="1"/>
</dbReference>
<dbReference type="InterPro" id="IPR002213">
    <property type="entry name" value="UDP_glucos_trans"/>
</dbReference>
<dbReference type="Gene3D" id="3.40.50.2000">
    <property type="entry name" value="Glycogen Phosphorylase B"/>
    <property type="match status" value="2"/>
</dbReference>
<comment type="similarity">
    <text evidence="1">Belongs to the UDP-glycosyltransferase family.</text>
</comment>
<dbReference type="PROSITE" id="PS00375">
    <property type="entry name" value="UDPGT"/>
    <property type="match status" value="1"/>
</dbReference>
<keyword evidence="2" id="KW-0328">Glycosyltransferase</keyword>
<dbReference type="FunFam" id="3.40.50.2000:FF:000072">
    <property type="entry name" value="Glycosyl transferase"/>
    <property type="match status" value="1"/>
</dbReference>
<evidence type="ECO:0000313" key="5">
    <source>
        <dbReference type="EMBL" id="SUQ14960.1"/>
    </source>
</evidence>
<dbReference type="GO" id="GO:0016758">
    <property type="term" value="F:hexosyltransferase activity"/>
    <property type="evidence" value="ECO:0007669"/>
    <property type="project" value="InterPro"/>
</dbReference>
<evidence type="ECO:0000313" key="6">
    <source>
        <dbReference type="Proteomes" id="UP000254051"/>
    </source>
</evidence>
<dbReference type="AlphaFoldDB" id="A0A315ZV96"/>
<sequence length="388" mass="44082">MIKQVKILMVNLPFSGHTNPTLELAKTFISLGHEVSYVHSPDWKEKVEKTGANFIPYDNYPATLTSSQKERKSWGAAYQTVQRIGKEHDCLIYEMLFLPGKALADQLGIPAFRLFSTFTLNEKVLNDFGTTGGWYMTCIFRFPRLCRIISKVLKRKFNLRYGSIVDEMVKNAPKLNFTYTIKDFQIHSNEFDDRHYKYVGPALEGRNESDFDFSKMENPIIYISLGTLLNTCSNTTKFFKNCIDAFREQPVSVIMSIGNVVKIEQLGDIPDNFFVHSFVPQLKVLQKASLFITHGGMNSVNEALFYGVPMLVIPVGNDQPTVARQVEALHLGKYLERKTINAALLQKTSIEILEKNTFINTLKEFQAKSQSAGGSMEIARQILEELSK</sequence>
<dbReference type="PANTHER" id="PTHR48043">
    <property type="entry name" value="EG:EG0003.4 PROTEIN-RELATED"/>
    <property type="match status" value="1"/>
</dbReference>